<keyword evidence="3" id="KW-1185">Reference proteome</keyword>
<proteinExistence type="predicted"/>
<comment type="caution">
    <text evidence="2">The sequence shown here is derived from an EMBL/GenBank/DDBJ whole genome shotgun (WGS) entry which is preliminary data.</text>
</comment>
<organism evidence="2 3">
    <name type="scientific">Daphnia magna</name>
    <dbReference type="NCBI Taxonomy" id="35525"/>
    <lineage>
        <taxon>Eukaryota</taxon>
        <taxon>Metazoa</taxon>
        <taxon>Ecdysozoa</taxon>
        <taxon>Arthropoda</taxon>
        <taxon>Crustacea</taxon>
        <taxon>Branchiopoda</taxon>
        <taxon>Diplostraca</taxon>
        <taxon>Cladocera</taxon>
        <taxon>Anomopoda</taxon>
        <taxon>Daphniidae</taxon>
        <taxon>Daphnia</taxon>
    </lineage>
</organism>
<evidence type="ECO:0000313" key="2">
    <source>
        <dbReference type="EMBL" id="KAK4008705.1"/>
    </source>
</evidence>
<accession>A0ABQ9Z736</accession>
<name>A0ABQ9Z736_9CRUS</name>
<reference evidence="2 3" key="1">
    <citation type="journal article" date="2023" name="Nucleic Acids Res.">
        <title>The hologenome of Daphnia magna reveals possible DNA methylation and microbiome-mediated evolution of the host genome.</title>
        <authorList>
            <person name="Chaturvedi A."/>
            <person name="Li X."/>
            <person name="Dhandapani V."/>
            <person name="Marshall H."/>
            <person name="Kissane S."/>
            <person name="Cuenca-Cambronero M."/>
            <person name="Asole G."/>
            <person name="Calvet F."/>
            <person name="Ruiz-Romero M."/>
            <person name="Marangio P."/>
            <person name="Guigo R."/>
            <person name="Rago D."/>
            <person name="Mirbahai L."/>
            <person name="Eastwood N."/>
            <person name="Colbourne J.K."/>
            <person name="Zhou J."/>
            <person name="Mallon E."/>
            <person name="Orsini L."/>
        </authorList>
    </citation>
    <scope>NUCLEOTIDE SEQUENCE [LARGE SCALE GENOMIC DNA]</scope>
    <source>
        <strain evidence="2">LRV0_1</strain>
    </source>
</reference>
<dbReference type="Proteomes" id="UP001234178">
    <property type="component" value="Unassembled WGS sequence"/>
</dbReference>
<protein>
    <submittedName>
        <fullName evidence="2">Uncharacterized protein</fullName>
    </submittedName>
</protein>
<keyword evidence="1" id="KW-0472">Membrane</keyword>
<keyword evidence="1" id="KW-1133">Transmembrane helix</keyword>
<gene>
    <name evidence="2" type="ORF">OUZ56_013838</name>
</gene>
<sequence length="72" mass="7976">MSSSCQKFTTAVEKREISSFSVFIHNPLESVSKKPIGLITLNMEILCFALSHVAWYIAPLPPLVYGSYSSIP</sequence>
<evidence type="ECO:0000313" key="3">
    <source>
        <dbReference type="Proteomes" id="UP001234178"/>
    </source>
</evidence>
<dbReference type="EMBL" id="JAOYFB010000002">
    <property type="protein sequence ID" value="KAK4008705.1"/>
    <property type="molecule type" value="Genomic_DNA"/>
</dbReference>
<evidence type="ECO:0000256" key="1">
    <source>
        <dbReference type="SAM" id="Phobius"/>
    </source>
</evidence>
<feature type="transmembrane region" description="Helical" evidence="1">
    <location>
        <begin position="36"/>
        <end position="58"/>
    </location>
</feature>
<keyword evidence="1" id="KW-0812">Transmembrane</keyword>